<feature type="transmembrane region" description="Helical" evidence="6">
    <location>
        <begin position="104"/>
        <end position="121"/>
    </location>
</feature>
<feature type="transmembrane region" description="Helical" evidence="6">
    <location>
        <begin position="12"/>
        <end position="32"/>
    </location>
</feature>
<proteinExistence type="inferred from homology"/>
<evidence type="ECO:0000313" key="8">
    <source>
        <dbReference type="EMBL" id="MDK2562054.1"/>
    </source>
</evidence>
<keyword evidence="4 6" id="KW-1133">Transmembrane helix</keyword>
<dbReference type="PANTHER" id="PTHR22911:SF6">
    <property type="entry name" value="SOLUTE CARRIER FAMILY 35 MEMBER G1"/>
    <property type="match status" value="1"/>
</dbReference>
<feature type="transmembrane region" description="Helical" evidence="6">
    <location>
        <begin position="209"/>
        <end position="231"/>
    </location>
</feature>
<evidence type="ECO:0000256" key="1">
    <source>
        <dbReference type="ARBA" id="ARBA00004141"/>
    </source>
</evidence>
<sequence>MDNIKNNMSETAKGIICIIISAFGFAMMSAFVKLSGDLPTFQKTFFRNLVSCIVAFAMILNTKESFFGKKENRGILTLRAAFGTLGIIFNYYAIDKLVLSDANMLNKLSPFIVIIFSALFLKEKIKTNQMLAVLVAFAGSLFIIKPTFNLDVIPSLVGVSGAFCAAAAYTCLRVLGGKEKGATIVFYFSLFSLVVILPFMIISYESMSILQFVYLMLAGVFATVGQFGITWAYKYAPAKEISIFDYSNIIFSAIISIILFKAFPDIFSIIGYFVIFGASFYIFRYNKKLDKVK</sequence>
<feature type="domain" description="EamA" evidence="7">
    <location>
        <begin position="156"/>
        <end position="283"/>
    </location>
</feature>
<comment type="similarity">
    <text evidence="2">Belongs to the EamA transporter family.</text>
</comment>
<evidence type="ECO:0000256" key="2">
    <source>
        <dbReference type="ARBA" id="ARBA00007362"/>
    </source>
</evidence>
<dbReference type="InterPro" id="IPR037185">
    <property type="entry name" value="EmrE-like"/>
</dbReference>
<feature type="transmembrane region" description="Helical" evidence="6">
    <location>
        <begin position="74"/>
        <end position="92"/>
    </location>
</feature>
<dbReference type="PANTHER" id="PTHR22911">
    <property type="entry name" value="ACYL-MALONYL CONDENSING ENZYME-RELATED"/>
    <property type="match status" value="1"/>
</dbReference>
<feature type="transmembrane region" description="Helical" evidence="6">
    <location>
        <begin position="44"/>
        <end position="62"/>
    </location>
</feature>
<dbReference type="InterPro" id="IPR000620">
    <property type="entry name" value="EamA_dom"/>
</dbReference>
<dbReference type="RefSeq" id="WP_284131042.1">
    <property type="nucleotide sequence ID" value="NZ_JASKYM010000001.1"/>
</dbReference>
<dbReference type="Pfam" id="PF00892">
    <property type="entry name" value="EamA"/>
    <property type="match status" value="2"/>
</dbReference>
<dbReference type="SUPFAM" id="SSF103481">
    <property type="entry name" value="Multidrug resistance efflux transporter EmrE"/>
    <property type="match status" value="2"/>
</dbReference>
<feature type="transmembrane region" description="Helical" evidence="6">
    <location>
        <begin position="128"/>
        <end position="146"/>
    </location>
</feature>
<gene>
    <name evidence="8" type="ORF">QOZ84_00725</name>
</gene>
<feature type="transmembrane region" description="Helical" evidence="6">
    <location>
        <begin position="266"/>
        <end position="283"/>
    </location>
</feature>
<keyword evidence="9" id="KW-1185">Reference proteome</keyword>
<keyword evidence="3 6" id="KW-0812">Transmembrane</keyword>
<keyword evidence="5 6" id="KW-0472">Membrane</keyword>
<name>A0ABT7E544_9FIRM</name>
<feature type="domain" description="EamA" evidence="7">
    <location>
        <begin position="13"/>
        <end position="144"/>
    </location>
</feature>
<evidence type="ECO:0000256" key="6">
    <source>
        <dbReference type="SAM" id="Phobius"/>
    </source>
</evidence>
<organism evidence="8 9">
    <name type="scientific">Romboutsia sedimentorum</name>
    <dbReference type="NCBI Taxonomy" id="1368474"/>
    <lineage>
        <taxon>Bacteria</taxon>
        <taxon>Bacillati</taxon>
        <taxon>Bacillota</taxon>
        <taxon>Clostridia</taxon>
        <taxon>Peptostreptococcales</taxon>
        <taxon>Peptostreptococcaceae</taxon>
        <taxon>Romboutsia</taxon>
    </lineage>
</organism>
<comment type="caution">
    <text evidence="8">The sequence shown here is derived from an EMBL/GenBank/DDBJ whole genome shotgun (WGS) entry which is preliminary data.</text>
</comment>
<evidence type="ECO:0000256" key="4">
    <source>
        <dbReference type="ARBA" id="ARBA00022989"/>
    </source>
</evidence>
<dbReference type="Proteomes" id="UP001301012">
    <property type="component" value="Unassembled WGS sequence"/>
</dbReference>
<feature type="transmembrane region" description="Helical" evidence="6">
    <location>
        <begin position="152"/>
        <end position="172"/>
    </location>
</feature>
<evidence type="ECO:0000256" key="5">
    <source>
        <dbReference type="ARBA" id="ARBA00023136"/>
    </source>
</evidence>
<reference evidence="8 9" key="1">
    <citation type="submission" date="2023-05" db="EMBL/GenBank/DDBJ databases">
        <title>Rombocin, a short stable natural nisin variant, displays selective antimicrobial activity against Listeria monocytogenes and employs dual mode of action to kill target bacterial strains.</title>
        <authorList>
            <person name="Wambui J."/>
            <person name="Stephan R."/>
            <person name="Kuipers O.P."/>
        </authorList>
    </citation>
    <scope>NUCLEOTIDE SEQUENCE [LARGE SCALE GENOMIC DNA]</scope>
    <source>
        <strain evidence="8 9">RC002</strain>
    </source>
</reference>
<accession>A0ABT7E544</accession>
<evidence type="ECO:0000256" key="3">
    <source>
        <dbReference type="ARBA" id="ARBA00022692"/>
    </source>
</evidence>
<feature type="transmembrane region" description="Helical" evidence="6">
    <location>
        <begin position="243"/>
        <end position="260"/>
    </location>
</feature>
<evidence type="ECO:0000313" key="9">
    <source>
        <dbReference type="Proteomes" id="UP001301012"/>
    </source>
</evidence>
<evidence type="ECO:0000259" key="7">
    <source>
        <dbReference type="Pfam" id="PF00892"/>
    </source>
</evidence>
<comment type="subcellular location">
    <subcellularLocation>
        <location evidence="1">Membrane</location>
        <topology evidence="1">Multi-pass membrane protein</topology>
    </subcellularLocation>
</comment>
<protein>
    <submittedName>
        <fullName evidence="8">DMT family transporter</fullName>
    </submittedName>
</protein>
<feature type="transmembrane region" description="Helical" evidence="6">
    <location>
        <begin position="184"/>
        <end position="203"/>
    </location>
</feature>
<dbReference type="EMBL" id="JASKYM010000001">
    <property type="protein sequence ID" value="MDK2562054.1"/>
    <property type="molecule type" value="Genomic_DNA"/>
</dbReference>